<dbReference type="EMBL" id="WPIN01000003">
    <property type="protein sequence ID" value="MVM29976.1"/>
    <property type="molecule type" value="Genomic_DNA"/>
</dbReference>
<dbReference type="SUPFAM" id="SSF143880">
    <property type="entry name" value="NE0471 N-terminal domain-like"/>
    <property type="match status" value="1"/>
</dbReference>
<comment type="caution">
    <text evidence="1">The sequence shown here is derived from an EMBL/GenBank/DDBJ whole genome shotgun (WGS) entry which is preliminary data.</text>
</comment>
<organism evidence="1 2">
    <name type="scientific">Spirosoma arboris</name>
    <dbReference type="NCBI Taxonomy" id="2682092"/>
    <lineage>
        <taxon>Bacteria</taxon>
        <taxon>Pseudomonadati</taxon>
        <taxon>Bacteroidota</taxon>
        <taxon>Cytophagia</taxon>
        <taxon>Cytophagales</taxon>
        <taxon>Cytophagaceae</taxon>
        <taxon>Spirosoma</taxon>
    </lineage>
</organism>
<dbReference type="InterPro" id="IPR018841">
    <property type="entry name" value="DUF2442"/>
</dbReference>
<keyword evidence="2" id="KW-1185">Reference proteome</keyword>
<accession>A0A7K1S8P5</accession>
<dbReference type="Gene3D" id="3.30.2020.10">
    <property type="entry name" value="NE0471-like N-terminal domain"/>
    <property type="match status" value="1"/>
</dbReference>
<dbReference type="InterPro" id="IPR036782">
    <property type="entry name" value="NE0471-like_N"/>
</dbReference>
<name>A0A7K1S8P5_9BACT</name>
<reference evidence="1 2" key="1">
    <citation type="submission" date="2019-12" db="EMBL/GenBank/DDBJ databases">
        <title>Spirosoma sp. HMF4905 genome sequencing and assembly.</title>
        <authorList>
            <person name="Kang H."/>
            <person name="Cha I."/>
            <person name="Kim H."/>
            <person name="Joh K."/>
        </authorList>
    </citation>
    <scope>NUCLEOTIDE SEQUENCE [LARGE SCALE GENOMIC DNA]</scope>
    <source>
        <strain evidence="1 2">HMF4905</strain>
    </source>
</reference>
<dbReference type="RefSeq" id="WP_157584238.1">
    <property type="nucleotide sequence ID" value="NZ_WPIN01000003.1"/>
</dbReference>
<proteinExistence type="predicted"/>
<evidence type="ECO:0000313" key="1">
    <source>
        <dbReference type="EMBL" id="MVM29976.1"/>
    </source>
</evidence>
<gene>
    <name evidence="1" type="ORF">GO755_08030</name>
</gene>
<dbReference type="Pfam" id="PF10387">
    <property type="entry name" value="DUF2442"/>
    <property type="match status" value="1"/>
</dbReference>
<protein>
    <submittedName>
        <fullName evidence="1">DUF2442 domain-containing protein</fullName>
    </submittedName>
</protein>
<dbReference type="AlphaFoldDB" id="A0A7K1S8P5"/>
<dbReference type="Proteomes" id="UP000436006">
    <property type="component" value="Unassembled WGS sequence"/>
</dbReference>
<evidence type="ECO:0000313" key="2">
    <source>
        <dbReference type="Proteomes" id="UP000436006"/>
    </source>
</evidence>
<sequence>MENRDGAQSKTRVRKNNAKSIKPSLKVVDANFLGDYRIDIHFSDGKQRIVDFENAFGQLQDYYTQYRQPTLFQKFAIDNGNLVWGDDWDVIYSTRDLYEGKIG</sequence>